<gene>
    <name evidence="1" type="ORF">FWK35_00034160</name>
</gene>
<feature type="non-terminal residue" evidence="1">
    <location>
        <position position="448"/>
    </location>
</feature>
<dbReference type="PANTHER" id="PTHR33936:SF24">
    <property type="entry name" value="C2H2-TYPE DOMAIN-CONTAINING PROTEIN"/>
    <property type="match status" value="1"/>
</dbReference>
<accession>A0A6G0VMS6</accession>
<protein>
    <recommendedName>
        <fullName evidence="3">C2H2-type domain-containing protein</fullName>
    </recommendedName>
</protein>
<dbReference type="OrthoDB" id="10031901at2759"/>
<reference evidence="1 2" key="1">
    <citation type="submission" date="2019-08" db="EMBL/GenBank/DDBJ databases">
        <title>Whole genome of Aphis craccivora.</title>
        <authorList>
            <person name="Voronova N.V."/>
            <person name="Shulinski R.S."/>
            <person name="Bandarenka Y.V."/>
            <person name="Zhorov D.G."/>
            <person name="Warner D."/>
        </authorList>
    </citation>
    <scope>NUCLEOTIDE SEQUENCE [LARGE SCALE GENOMIC DNA]</scope>
    <source>
        <strain evidence="1">180601</strain>
        <tissue evidence="1">Whole Body</tissue>
    </source>
</reference>
<name>A0A6G0VMS6_APHCR</name>
<keyword evidence="2" id="KW-1185">Reference proteome</keyword>
<evidence type="ECO:0008006" key="3">
    <source>
        <dbReference type="Google" id="ProtNLM"/>
    </source>
</evidence>
<comment type="caution">
    <text evidence="1">The sequence shown here is derived from an EMBL/GenBank/DDBJ whole genome shotgun (WGS) entry which is preliminary data.</text>
</comment>
<evidence type="ECO:0000313" key="2">
    <source>
        <dbReference type="Proteomes" id="UP000478052"/>
    </source>
</evidence>
<dbReference type="EMBL" id="VUJU01014371">
    <property type="protein sequence ID" value="KAF0702235.1"/>
    <property type="molecule type" value="Genomic_DNA"/>
</dbReference>
<dbReference type="InterPro" id="IPR052797">
    <property type="entry name" value="RegFact_GeneExpr_CellDeath"/>
</dbReference>
<dbReference type="PANTHER" id="PTHR33936">
    <property type="entry name" value="PROTEIN CBG17840"/>
    <property type="match status" value="1"/>
</dbReference>
<organism evidence="1 2">
    <name type="scientific">Aphis craccivora</name>
    <name type="common">Cowpea aphid</name>
    <dbReference type="NCBI Taxonomy" id="307492"/>
    <lineage>
        <taxon>Eukaryota</taxon>
        <taxon>Metazoa</taxon>
        <taxon>Ecdysozoa</taxon>
        <taxon>Arthropoda</taxon>
        <taxon>Hexapoda</taxon>
        <taxon>Insecta</taxon>
        <taxon>Pterygota</taxon>
        <taxon>Neoptera</taxon>
        <taxon>Paraneoptera</taxon>
        <taxon>Hemiptera</taxon>
        <taxon>Sternorrhyncha</taxon>
        <taxon>Aphidomorpha</taxon>
        <taxon>Aphidoidea</taxon>
        <taxon>Aphididae</taxon>
        <taxon>Aphidini</taxon>
        <taxon>Aphis</taxon>
        <taxon>Aphis</taxon>
    </lineage>
</organism>
<proteinExistence type="predicted"/>
<sequence length="448" mass="52464">MSEDQEFNCNACGKKFKFSKTLRRAHLKKVHPLIDRNLDEHKKVAHSEKKEMVVPLVNCTICSFTASCTSVMSDHYSSIHNIVMQSNKFNFNSLDDFKIWKHDIEQKTNTYYVKNCGLTKNFNENNIYIYYKCHRNGYYNSKSTGIRHIKTQGSNKINGYCPASMNVIMSECTKQCTVTFIDTHVGHLNDLGKLPLDKETRDNIASKISEHIPFEHILDEIRDNISNNELERTHLLTKKDLYNIEASYNLNNESVLHKNDALSVESWVQTVRSDDKFSLVYYKPQDNIDPLFPNLKKEDFVLIIMKYYQKSMLEKFVLDDMREGFPCVFMISNRVDEAVLKILFSQIRALTGPIESKVFMSDMAECFFNAWLVEMKQPTFRLYCTWHVDRAWRKNLTKVKSKEKQAEVYKIIRTLLHEQDTKAFENIFESAISQMSADEQTNEFANYF</sequence>
<dbReference type="Proteomes" id="UP000478052">
    <property type="component" value="Unassembled WGS sequence"/>
</dbReference>
<evidence type="ECO:0000313" key="1">
    <source>
        <dbReference type="EMBL" id="KAF0702235.1"/>
    </source>
</evidence>
<dbReference type="AlphaFoldDB" id="A0A6G0VMS6"/>